<protein>
    <recommendedName>
        <fullName evidence="1">ESX-1 secretion system protein EccA1-like N-terminal domain-containing protein</fullName>
    </recommendedName>
</protein>
<dbReference type="Pfam" id="PF21545">
    <property type="entry name" value="T7SS_EccA1_N"/>
    <property type="match status" value="1"/>
</dbReference>
<sequence>MGDVMDFGTQGPQAPADLAWLRGVDAYTMGAYPQAEEEFRAAVRIDPGMADGWLGLHALRVDTTAALLRMFRHRERFGEQRAKHRRTLNSWYWLGWWVQPVLESPAICCWRTPPTGWTDATSPNWTGRSPGCPRWTPISRSASCTHAAPIWSRTGSSWSGARTPWSTIRCWASRPVCSAGWPGCGWRCTGRPNHCCRRR</sequence>
<reference evidence="2" key="1">
    <citation type="submission" date="2024-06" db="EMBL/GenBank/DDBJ databases">
        <authorList>
            <consortium name="consrtm"/>
            <person name="Uemura M."/>
            <person name="Terahara T."/>
        </authorList>
    </citation>
    <scope>NUCLEOTIDE SEQUENCE</scope>
    <source>
        <strain evidence="2">KM77-8</strain>
    </source>
</reference>
<accession>A0AAT9HQJ6</accession>
<dbReference type="AlphaFoldDB" id="A0AAT9HQJ6"/>
<dbReference type="Gene3D" id="1.25.40.10">
    <property type="entry name" value="Tetratricopeptide repeat domain"/>
    <property type="match status" value="1"/>
</dbReference>
<dbReference type="EMBL" id="AP035768">
    <property type="protein sequence ID" value="BFO19815.1"/>
    <property type="molecule type" value="Genomic_DNA"/>
</dbReference>
<proteinExistence type="predicted"/>
<name>A0AAT9HQJ6_9ACTN</name>
<evidence type="ECO:0000313" key="2">
    <source>
        <dbReference type="EMBL" id="BFO19815.1"/>
    </source>
</evidence>
<dbReference type="InterPro" id="IPR049078">
    <property type="entry name" value="T7SS_EccA1-like_N"/>
</dbReference>
<evidence type="ECO:0000259" key="1">
    <source>
        <dbReference type="Pfam" id="PF21545"/>
    </source>
</evidence>
<reference evidence="2" key="2">
    <citation type="submission" date="2024-07" db="EMBL/GenBank/DDBJ databases">
        <title>Streptomyces haneummycinica sp. nov., a new antibiotic-producing actinobacterium isolated from marine sediment.</title>
        <authorList>
            <person name="Uemura M."/>
            <person name="Hamada M."/>
            <person name="Hirano S."/>
            <person name="Kobayashi K."/>
            <person name="Ohshiro T."/>
            <person name="Kobayashi T."/>
            <person name="Terahara T."/>
        </authorList>
    </citation>
    <scope>NUCLEOTIDE SEQUENCE</scope>
    <source>
        <strain evidence="2">KM77-8</strain>
    </source>
</reference>
<gene>
    <name evidence="2" type="ORF">SHKM778_62030</name>
</gene>
<dbReference type="InterPro" id="IPR011990">
    <property type="entry name" value="TPR-like_helical_dom_sf"/>
</dbReference>
<organism evidence="2">
    <name type="scientific">Streptomyces haneummycinicus</name>
    <dbReference type="NCBI Taxonomy" id="3074435"/>
    <lineage>
        <taxon>Bacteria</taxon>
        <taxon>Bacillati</taxon>
        <taxon>Actinomycetota</taxon>
        <taxon>Actinomycetes</taxon>
        <taxon>Kitasatosporales</taxon>
        <taxon>Streptomycetaceae</taxon>
        <taxon>Streptomyces</taxon>
    </lineage>
</organism>
<feature type="domain" description="ESX-1 secretion system protein EccA1-like N-terminal" evidence="1">
    <location>
        <begin position="33"/>
        <end position="82"/>
    </location>
</feature>